<dbReference type="Proteomes" id="UP000256541">
    <property type="component" value="Unassembled WGS sequence"/>
</dbReference>
<organism evidence="1 2">
    <name type="scientific">Subtercola boreus</name>
    <dbReference type="NCBI Taxonomy" id="120213"/>
    <lineage>
        <taxon>Bacteria</taxon>
        <taxon>Bacillati</taxon>
        <taxon>Actinomycetota</taxon>
        <taxon>Actinomycetes</taxon>
        <taxon>Micrococcales</taxon>
        <taxon>Microbacteriaceae</taxon>
        <taxon>Subtercola</taxon>
    </lineage>
</organism>
<comment type="caution">
    <text evidence="1">The sequence shown here is derived from an EMBL/GenBank/DDBJ whole genome shotgun (WGS) entry which is preliminary data.</text>
</comment>
<name>A0A3E0W405_9MICO</name>
<evidence type="ECO:0000313" key="2">
    <source>
        <dbReference type="Proteomes" id="UP000256541"/>
    </source>
</evidence>
<evidence type="ECO:0000313" key="1">
    <source>
        <dbReference type="EMBL" id="RFA15847.1"/>
    </source>
</evidence>
<gene>
    <name evidence="1" type="ORF">B7R22_05420</name>
</gene>
<dbReference type="EMBL" id="NBXB01000017">
    <property type="protein sequence ID" value="RFA15847.1"/>
    <property type="molecule type" value="Genomic_DNA"/>
</dbReference>
<reference evidence="1 2" key="1">
    <citation type="submission" date="2017-04" db="EMBL/GenBank/DDBJ databases">
        <title>Comparative genome analysis of Subtercola boreus.</title>
        <authorList>
            <person name="Cho Y.-J."/>
            <person name="Cho A."/>
            <person name="Kim O.-S."/>
            <person name="Lee J.-I."/>
        </authorList>
    </citation>
    <scope>NUCLEOTIDE SEQUENCE [LARGE SCALE GENOMIC DNA]</scope>
    <source>
        <strain evidence="1 2">P27479</strain>
    </source>
</reference>
<protein>
    <submittedName>
        <fullName evidence="1">Uncharacterized protein</fullName>
    </submittedName>
</protein>
<dbReference type="AlphaFoldDB" id="A0A3E0W405"/>
<sequence>MNDDTTFDETLPCTRGCAWDSLVEGEAPRPKHARHGLLCDSCYYRLRHALELVPDLMANMRAQINGFGAAPMGERVSGGGGGSPAPLRVGPLDASDSLFAKLVLWTGSVSETLSVAPPHVSVWINLTEVQGSRVVTPERAHEISTELVGWFLDRLETIAALPLAIAFHDDLCYGYDDARGVFTLAGAYGVEPRPVRDADKRECPLCGQREVFVKFPDKLDPDLTVMCAACEWVAPPQQVDRILHAVAA</sequence>
<accession>A0A3E0W405</accession>
<dbReference type="OrthoDB" id="5023682at2"/>
<dbReference type="RefSeq" id="WP_116410783.1">
    <property type="nucleotide sequence ID" value="NZ_NBXB01000017.1"/>
</dbReference>
<proteinExistence type="predicted"/>